<evidence type="ECO:0000313" key="4">
    <source>
        <dbReference type="Proteomes" id="UP000654947"/>
    </source>
</evidence>
<organism evidence="3 4">
    <name type="scientific">Nocardiopsis kunsanensis</name>
    <dbReference type="NCBI Taxonomy" id="141693"/>
    <lineage>
        <taxon>Bacteria</taxon>
        <taxon>Bacillati</taxon>
        <taxon>Actinomycetota</taxon>
        <taxon>Actinomycetes</taxon>
        <taxon>Streptosporangiales</taxon>
        <taxon>Nocardiopsidaceae</taxon>
        <taxon>Nocardiopsis</taxon>
    </lineage>
</organism>
<feature type="region of interest" description="Disordered" evidence="1">
    <location>
        <begin position="61"/>
        <end position="83"/>
    </location>
</feature>
<dbReference type="PANTHER" id="PTHR40763:SF5">
    <property type="entry name" value="MEMBRANE PROTEIN"/>
    <property type="match status" value="1"/>
</dbReference>
<gene>
    <name evidence="3" type="ORF">GCM10007147_14310</name>
</gene>
<dbReference type="PANTHER" id="PTHR40763">
    <property type="entry name" value="MEMBRANE PROTEIN-RELATED"/>
    <property type="match status" value="1"/>
</dbReference>
<reference evidence="3 4" key="1">
    <citation type="journal article" date="2014" name="Int. J. Syst. Evol. Microbiol.">
        <title>Complete genome sequence of Corynebacterium casei LMG S-19264T (=DSM 44701T), isolated from a smear-ripened cheese.</title>
        <authorList>
            <consortium name="US DOE Joint Genome Institute (JGI-PGF)"/>
            <person name="Walter F."/>
            <person name="Albersmeier A."/>
            <person name="Kalinowski J."/>
            <person name="Ruckert C."/>
        </authorList>
    </citation>
    <scope>NUCLEOTIDE SEQUENCE [LARGE SCALE GENOMIC DNA]</scope>
    <source>
        <strain evidence="3 4">KCTC 19473</strain>
    </source>
</reference>
<comment type="caution">
    <text evidence="3">The sequence shown here is derived from an EMBL/GenBank/DDBJ whole genome shotgun (WGS) entry which is preliminary data.</text>
</comment>
<evidence type="ECO:0000256" key="1">
    <source>
        <dbReference type="SAM" id="MobiDB-lite"/>
    </source>
</evidence>
<accession>A0A918XAA0</accession>
<dbReference type="InterPro" id="IPR012551">
    <property type="entry name" value="DUF1707_SHOCT-like"/>
</dbReference>
<feature type="domain" description="DUF1707" evidence="2">
    <location>
        <begin position="9"/>
        <end position="61"/>
    </location>
</feature>
<name>A0A918XAA0_9ACTN</name>
<dbReference type="Proteomes" id="UP000654947">
    <property type="component" value="Unassembled WGS sequence"/>
</dbReference>
<keyword evidence="4" id="KW-1185">Reference proteome</keyword>
<dbReference type="AlphaFoldDB" id="A0A918XAA0"/>
<evidence type="ECO:0000313" key="3">
    <source>
        <dbReference type="EMBL" id="GHD21180.1"/>
    </source>
</evidence>
<evidence type="ECO:0000259" key="2">
    <source>
        <dbReference type="Pfam" id="PF08044"/>
    </source>
</evidence>
<dbReference type="Pfam" id="PF08044">
    <property type="entry name" value="DUF1707"/>
    <property type="match status" value="1"/>
</dbReference>
<protein>
    <recommendedName>
        <fullName evidence="2">DUF1707 domain-containing protein</fullName>
    </recommendedName>
</protein>
<dbReference type="EMBL" id="BMXL01000005">
    <property type="protein sequence ID" value="GHD21180.1"/>
    <property type="molecule type" value="Genomic_DNA"/>
</dbReference>
<sequence>MAPEDNSRMRVSDADRDQVAETLREAAAEGRITLDELDDRLERTYASQVYADFEPIVADLPPTHGSDLARTPDTAAPAGAGQSGDALVINAKGETTVRKGTWEVPARVEANARWGTCKLDLREARLTSPVTEIRIDVTGGSGGIILPDGATAHVDVDSSWFGTLKSQVDTIRKQGVPHFVITGEAKGGSLTVRYKRSSGFLGIFDV</sequence>
<proteinExistence type="predicted"/>